<evidence type="ECO:0000256" key="1">
    <source>
        <dbReference type="SAM" id="MobiDB-lite"/>
    </source>
</evidence>
<sequence>MTTKEDIMKYVLDIIDVDESEAATLATAGITTPKSLLRASMENLRKLSADSILTPIQLDELLRFRQWMKSKKDKNETIPTSIDEWKNDFTVAVFEAFCDQEQVPTPPQAPAPTLPQLQVQQLNRQAPLQRN</sequence>
<feature type="compositionally biased region" description="Pro residues" evidence="1">
    <location>
        <begin position="104"/>
        <end position="113"/>
    </location>
</feature>
<dbReference type="Proteomes" id="UP001153069">
    <property type="component" value="Unassembled WGS sequence"/>
</dbReference>
<reference evidence="2" key="1">
    <citation type="submission" date="2020-06" db="EMBL/GenBank/DDBJ databases">
        <authorList>
            <consortium name="Plant Systems Biology data submission"/>
        </authorList>
    </citation>
    <scope>NUCLEOTIDE SEQUENCE</scope>
    <source>
        <strain evidence="2">D6</strain>
    </source>
</reference>
<organism evidence="2 3">
    <name type="scientific">Seminavis robusta</name>
    <dbReference type="NCBI Taxonomy" id="568900"/>
    <lineage>
        <taxon>Eukaryota</taxon>
        <taxon>Sar</taxon>
        <taxon>Stramenopiles</taxon>
        <taxon>Ochrophyta</taxon>
        <taxon>Bacillariophyta</taxon>
        <taxon>Bacillariophyceae</taxon>
        <taxon>Bacillariophycidae</taxon>
        <taxon>Naviculales</taxon>
        <taxon>Naviculaceae</taxon>
        <taxon>Seminavis</taxon>
    </lineage>
</organism>
<gene>
    <name evidence="2" type="ORF">SEMRO_1235_G254980.1</name>
</gene>
<keyword evidence="3" id="KW-1185">Reference proteome</keyword>
<dbReference type="EMBL" id="CAICTM010001233">
    <property type="protein sequence ID" value="CAB9521811.1"/>
    <property type="molecule type" value="Genomic_DNA"/>
</dbReference>
<name>A0A9N8EI80_9STRA</name>
<accession>A0A9N8EI80</accession>
<proteinExistence type="predicted"/>
<evidence type="ECO:0000313" key="3">
    <source>
        <dbReference type="Proteomes" id="UP001153069"/>
    </source>
</evidence>
<feature type="region of interest" description="Disordered" evidence="1">
    <location>
        <begin position="102"/>
        <end position="131"/>
    </location>
</feature>
<feature type="compositionally biased region" description="Polar residues" evidence="1">
    <location>
        <begin position="122"/>
        <end position="131"/>
    </location>
</feature>
<protein>
    <submittedName>
        <fullName evidence="2">Uncharacterized protein</fullName>
    </submittedName>
</protein>
<evidence type="ECO:0000313" key="2">
    <source>
        <dbReference type="EMBL" id="CAB9521811.1"/>
    </source>
</evidence>
<comment type="caution">
    <text evidence="2">The sequence shown here is derived from an EMBL/GenBank/DDBJ whole genome shotgun (WGS) entry which is preliminary data.</text>
</comment>
<dbReference type="AlphaFoldDB" id="A0A9N8EI80"/>